<feature type="domain" description="MotA/TolQ/ExbB proton channel" evidence="10">
    <location>
        <begin position="78"/>
        <end position="195"/>
    </location>
</feature>
<accession>A0ABS7TZ08</accession>
<keyword evidence="4 9" id="KW-0812">Transmembrane</keyword>
<sequence length="218" mass="23158">MKLSEKFLELSAVGSEWILWILVGLSVVSVAVMIERLIFYSGVQGRDTALVRALHAALADRDIAKAQEVLRAATSPGARIAAQMLETSQRGAASMSAIMAALRPGEKLRLERNLNFLGTVGSNSPFIGLLGTVLGIIETFRAIERSGVMGSAEYSNAVMAGIYEALVATAVGLLVAIPAVIAFNFFQRRVKALLGEADALTNMVLSLSSNQDGATRPH</sequence>
<evidence type="ECO:0000256" key="7">
    <source>
        <dbReference type="ARBA" id="ARBA00023136"/>
    </source>
</evidence>
<protein>
    <submittedName>
        <fullName evidence="11">MotA/TolQ/ExbB proton channel family protein</fullName>
    </submittedName>
</protein>
<dbReference type="Pfam" id="PF01618">
    <property type="entry name" value="MotA_ExbB"/>
    <property type="match status" value="1"/>
</dbReference>
<evidence type="ECO:0000313" key="12">
    <source>
        <dbReference type="Proteomes" id="UP001139031"/>
    </source>
</evidence>
<name>A0ABS7TZ08_9BACT</name>
<proteinExistence type="inferred from homology"/>
<reference evidence="11" key="1">
    <citation type="submission" date="2021-08" db="EMBL/GenBank/DDBJ databases">
        <authorList>
            <person name="Stevens D.C."/>
        </authorList>
    </citation>
    <scope>NUCLEOTIDE SEQUENCE</scope>
    <source>
        <strain evidence="11">DSM 53165</strain>
    </source>
</reference>
<evidence type="ECO:0000256" key="2">
    <source>
        <dbReference type="ARBA" id="ARBA00022448"/>
    </source>
</evidence>
<feature type="transmembrane region" description="Helical" evidence="9">
    <location>
        <begin position="17"/>
        <end position="39"/>
    </location>
</feature>
<keyword evidence="2 8" id="KW-0813">Transport</keyword>
<dbReference type="PANTHER" id="PTHR30625">
    <property type="entry name" value="PROTEIN TOLQ"/>
    <property type="match status" value="1"/>
</dbReference>
<keyword evidence="12" id="KW-1185">Reference proteome</keyword>
<comment type="similarity">
    <text evidence="8">Belongs to the exbB/tolQ family.</text>
</comment>
<organism evidence="11 12">
    <name type="scientific">Nannocystis pusilla</name>
    <dbReference type="NCBI Taxonomy" id="889268"/>
    <lineage>
        <taxon>Bacteria</taxon>
        <taxon>Pseudomonadati</taxon>
        <taxon>Myxococcota</taxon>
        <taxon>Polyangia</taxon>
        <taxon>Nannocystales</taxon>
        <taxon>Nannocystaceae</taxon>
        <taxon>Nannocystis</taxon>
    </lineage>
</organism>
<keyword evidence="3" id="KW-1003">Cell membrane</keyword>
<dbReference type="InterPro" id="IPR050790">
    <property type="entry name" value="ExbB/TolQ_transport"/>
</dbReference>
<keyword evidence="7 9" id="KW-0472">Membrane</keyword>
<evidence type="ECO:0000256" key="4">
    <source>
        <dbReference type="ARBA" id="ARBA00022692"/>
    </source>
</evidence>
<feature type="transmembrane region" description="Helical" evidence="9">
    <location>
        <begin position="116"/>
        <end position="137"/>
    </location>
</feature>
<evidence type="ECO:0000256" key="9">
    <source>
        <dbReference type="SAM" id="Phobius"/>
    </source>
</evidence>
<evidence type="ECO:0000256" key="1">
    <source>
        <dbReference type="ARBA" id="ARBA00004651"/>
    </source>
</evidence>
<dbReference type="Proteomes" id="UP001139031">
    <property type="component" value="Unassembled WGS sequence"/>
</dbReference>
<evidence type="ECO:0000256" key="5">
    <source>
        <dbReference type="ARBA" id="ARBA00022927"/>
    </source>
</evidence>
<evidence type="ECO:0000256" key="6">
    <source>
        <dbReference type="ARBA" id="ARBA00022989"/>
    </source>
</evidence>
<evidence type="ECO:0000256" key="8">
    <source>
        <dbReference type="RuleBase" id="RU004057"/>
    </source>
</evidence>
<keyword evidence="5 8" id="KW-0653">Protein transport</keyword>
<keyword evidence="6 9" id="KW-1133">Transmembrane helix</keyword>
<gene>
    <name evidence="11" type="ORF">K7C98_29675</name>
</gene>
<dbReference type="EMBL" id="JAIRAU010000043">
    <property type="protein sequence ID" value="MBZ5713424.1"/>
    <property type="molecule type" value="Genomic_DNA"/>
</dbReference>
<comment type="caution">
    <text evidence="11">The sequence shown here is derived from an EMBL/GenBank/DDBJ whole genome shotgun (WGS) entry which is preliminary data.</text>
</comment>
<evidence type="ECO:0000313" key="11">
    <source>
        <dbReference type="EMBL" id="MBZ5713424.1"/>
    </source>
</evidence>
<evidence type="ECO:0000256" key="3">
    <source>
        <dbReference type="ARBA" id="ARBA00022475"/>
    </source>
</evidence>
<dbReference type="RefSeq" id="WP_224195165.1">
    <property type="nucleotide sequence ID" value="NZ_JAIRAU010000043.1"/>
</dbReference>
<evidence type="ECO:0000259" key="10">
    <source>
        <dbReference type="Pfam" id="PF01618"/>
    </source>
</evidence>
<dbReference type="PANTHER" id="PTHR30625:SF15">
    <property type="entry name" value="BIOPOLYMER TRANSPORT PROTEIN EXBB"/>
    <property type="match status" value="1"/>
</dbReference>
<comment type="subcellular location">
    <subcellularLocation>
        <location evidence="1">Cell membrane</location>
        <topology evidence="1">Multi-pass membrane protein</topology>
    </subcellularLocation>
    <subcellularLocation>
        <location evidence="8">Membrane</location>
        <topology evidence="8">Multi-pass membrane protein</topology>
    </subcellularLocation>
</comment>
<feature type="transmembrane region" description="Helical" evidence="9">
    <location>
        <begin position="157"/>
        <end position="186"/>
    </location>
</feature>
<dbReference type="InterPro" id="IPR002898">
    <property type="entry name" value="MotA_ExbB_proton_chnl"/>
</dbReference>